<proteinExistence type="predicted"/>
<organism evidence="1 2">
    <name type="scientific">Roseivivax sediminis</name>
    <dbReference type="NCBI Taxonomy" id="936889"/>
    <lineage>
        <taxon>Bacteria</taxon>
        <taxon>Pseudomonadati</taxon>
        <taxon>Pseudomonadota</taxon>
        <taxon>Alphaproteobacteria</taxon>
        <taxon>Rhodobacterales</taxon>
        <taxon>Roseobacteraceae</taxon>
        <taxon>Roseivivax</taxon>
    </lineage>
</organism>
<dbReference type="Proteomes" id="UP000325289">
    <property type="component" value="Unassembled WGS sequence"/>
</dbReference>
<dbReference type="EMBL" id="FOMS01000006">
    <property type="protein sequence ID" value="SFE09368.1"/>
    <property type="molecule type" value="Genomic_DNA"/>
</dbReference>
<name>A0A1I1XRW3_9RHOB</name>
<dbReference type="RefSeq" id="WP_149755929.1">
    <property type="nucleotide sequence ID" value="NZ_FOMS01000006.1"/>
</dbReference>
<dbReference type="AlphaFoldDB" id="A0A1I1XRW3"/>
<keyword evidence="2" id="KW-1185">Reference proteome</keyword>
<dbReference type="OrthoDB" id="8228225at2"/>
<sequence>MARPGQSAAEAFTSREVAVAADVTPRNFALLVDQGLAPRSTNDGSGKAGHRTYDSAGLAHAALIGALHLAGFELLVSARLAAAFADDFGASNGRLPSNLNAYIRGELNPHKGLPWGEMPNDLPLDFEQDYWLHYLLRNRSTIYRRGIAIRGDCIIDIADHAFVLTHSQGLEKIKIFSPVSREGLPASPDYRIIGRGPSARIVPIHEEVDSLDFQIDPKSAERMRQLEREYIDGRKNAVAVVQVNLSLAIRNAFDRLQDDREKKAA</sequence>
<gene>
    <name evidence="1" type="ORF">SAMN04515678_10690</name>
</gene>
<protein>
    <recommendedName>
        <fullName evidence="3">MerR HTH family regulatory protein</fullName>
    </recommendedName>
</protein>
<reference evidence="1 2" key="1">
    <citation type="submission" date="2016-10" db="EMBL/GenBank/DDBJ databases">
        <authorList>
            <person name="Varghese N."/>
            <person name="Submissions S."/>
        </authorList>
    </citation>
    <scope>NUCLEOTIDE SEQUENCE [LARGE SCALE GENOMIC DNA]</scope>
    <source>
        <strain evidence="2">YIM D21,KCTC 23444,ACCC 10710</strain>
    </source>
</reference>
<evidence type="ECO:0000313" key="1">
    <source>
        <dbReference type="EMBL" id="SFE09368.1"/>
    </source>
</evidence>
<evidence type="ECO:0000313" key="2">
    <source>
        <dbReference type="Proteomes" id="UP000325289"/>
    </source>
</evidence>
<evidence type="ECO:0008006" key="3">
    <source>
        <dbReference type="Google" id="ProtNLM"/>
    </source>
</evidence>
<accession>A0A1I1XRW3</accession>